<dbReference type="Pfam" id="PF11761">
    <property type="entry name" value="CbiG_mid"/>
    <property type="match status" value="1"/>
</dbReference>
<reference evidence="4 5" key="1">
    <citation type="submission" date="2015-11" db="EMBL/GenBank/DDBJ databases">
        <title>Draft genome sequences of new species of the genus Lactobacillus isolated from orchardgrass silage.</title>
        <authorList>
            <person name="Tohno M."/>
            <person name="Tanizawa Y."/>
            <person name="Arita M."/>
        </authorList>
    </citation>
    <scope>NUCLEOTIDE SEQUENCE [LARGE SCALE GENOMIC DNA]</scope>
    <source>
        <strain evidence="4 5">IWT126</strain>
    </source>
</reference>
<evidence type="ECO:0000313" key="4">
    <source>
        <dbReference type="EMBL" id="GAX00483.1"/>
    </source>
</evidence>
<feature type="domain" description="Cobalamin biosynthesis central region" evidence="3">
    <location>
        <begin position="143"/>
        <end position="228"/>
    </location>
</feature>
<sequence length="352" mass="38336">MTNDSENSAVAVIALTKVGSALGRQLCTKNDRFTLVVPAKYAQAHEQSFARGGFKTAFRELFQTMDCVVCIMATGIVVRTVSTLLVDKTSDPAVLVVDEKANHVISLLSGHVGGANAWTLKIAKLLGADPVITTATDTEHVQALDNLAKRVHGYYPEFKYRTKQINSLLAAGESVEIYVAPAFKTALSDLRGFHVLTDLSQRDPQVPLVIVSDQALTDKFVNSVQVVPRVNVLGIGCRKAVSYDMMQQAFTEFCTQYQLSWHSICGISSIDRKQHENAIHYLADTLGISATFYSAAELNQVADHYPESKFVKQTVGVGNVANTSAEVLAGTKTLTPRFSTHEVTIALSRQNI</sequence>
<dbReference type="InterPro" id="IPR038029">
    <property type="entry name" value="GbiG_N_sf"/>
</dbReference>
<dbReference type="SUPFAM" id="SSF159672">
    <property type="entry name" value="CbiG N-terminal domain-like"/>
    <property type="match status" value="1"/>
</dbReference>
<gene>
    <name evidence="4" type="primary">cbiG</name>
    <name evidence="4" type="ORF">IWT126_00498</name>
</gene>
<accession>A0A1Z5IFI6</accession>
<dbReference type="InterPro" id="IPR021745">
    <property type="entry name" value="CbiG_mid"/>
</dbReference>
<evidence type="ECO:0000313" key="5">
    <source>
        <dbReference type="Proteomes" id="UP000198402"/>
    </source>
</evidence>
<dbReference type="GO" id="GO:0009236">
    <property type="term" value="P:cobalamin biosynthetic process"/>
    <property type="evidence" value="ECO:0007669"/>
    <property type="project" value="InterPro"/>
</dbReference>
<feature type="domain" description="Cobalamin synthesis G N-terminal" evidence="2">
    <location>
        <begin position="57"/>
        <end position="137"/>
    </location>
</feature>
<evidence type="ECO:0000259" key="3">
    <source>
        <dbReference type="Pfam" id="PF11761"/>
    </source>
</evidence>
<dbReference type="InterPro" id="IPR021744">
    <property type="entry name" value="CbiG_N"/>
</dbReference>
<dbReference type="PANTHER" id="PTHR37477">
    <property type="entry name" value="COBALT-PRECORRIN-5A HYDROLASE"/>
    <property type="match status" value="1"/>
</dbReference>
<evidence type="ECO:0000259" key="2">
    <source>
        <dbReference type="Pfam" id="PF11760"/>
    </source>
</evidence>
<dbReference type="OrthoDB" id="9781023at2"/>
<protein>
    <submittedName>
        <fullName evidence="4">Cobalamin biosynthesis protein CbiG</fullName>
    </submittedName>
</protein>
<dbReference type="RefSeq" id="WP_089136207.1">
    <property type="nucleotide sequence ID" value="NZ_BCMG01000002.1"/>
</dbReference>
<dbReference type="InterPro" id="IPR052553">
    <property type="entry name" value="CbiG_hydrolase"/>
</dbReference>
<dbReference type="InterPro" id="IPR002750">
    <property type="entry name" value="CobE/GbiG_C"/>
</dbReference>
<dbReference type="Pfam" id="PF11760">
    <property type="entry name" value="CbiG_N"/>
    <property type="match status" value="1"/>
</dbReference>
<dbReference type="SUPFAM" id="SSF159664">
    <property type="entry name" value="CobE/GbiG C-terminal domain-like"/>
    <property type="match status" value="1"/>
</dbReference>
<dbReference type="Proteomes" id="UP000198402">
    <property type="component" value="Unassembled WGS sequence"/>
</dbReference>
<dbReference type="Gene3D" id="3.30.420.180">
    <property type="entry name" value="CobE/GbiG C-terminal domain"/>
    <property type="match status" value="1"/>
</dbReference>
<dbReference type="AlphaFoldDB" id="A0A1Z5IFI6"/>
<comment type="caution">
    <text evidence="4">The sequence shown here is derived from an EMBL/GenBank/DDBJ whole genome shotgun (WGS) entry which is preliminary data.</text>
</comment>
<dbReference type="EMBL" id="BCMG01000002">
    <property type="protein sequence ID" value="GAX00483.1"/>
    <property type="molecule type" value="Genomic_DNA"/>
</dbReference>
<dbReference type="PANTHER" id="PTHR37477:SF1">
    <property type="entry name" value="COBALT-PRECORRIN-5A HYDROLASE"/>
    <property type="match status" value="1"/>
</dbReference>
<feature type="domain" description="CobE/GbiG C-terminal" evidence="1">
    <location>
        <begin position="232"/>
        <end position="347"/>
    </location>
</feature>
<name>A0A1Z5IFI6_9LACO</name>
<evidence type="ECO:0000259" key="1">
    <source>
        <dbReference type="Pfam" id="PF01890"/>
    </source>
</evidence>
<proteinExistence type="predicted"/>
<keyword evidence="5" id="KW-1185">Reference proteome</keyword>
<dbReference type="STRING" id="1302250.GCA_001313225_02906"/>
<dbReference type="Pfam" id="PF01890">
    <property type="entry name" value="CbiG_C"/>
    <property type="match status" value="1"/>
</dbReference>
<dbReference type="Gene3D" id="3.40.50.11220">
    <property type="match status" value="1"/>
</dbReference>
<organism evidence="4 5">
    <name type="scientific">Secundilactobacillus silagei JCM 19001</name>
    <dbReference type="NCBI Taxonomy" id="1302250"/>
    <lineage>
        <taxon>Bacteria</taxon>
        <taxon>Bacillati</taxon>
        <taxon>Bacillota</taxon>
        <taxon>Bacilli</taxon>
        <taxon>Lactobacillales</taxon>
        <taxon>Lactobacillaceae</taxon>
        <taxon>Secundilactobacillus</taxon>
    </lineage>
</organism>
<dbReference type="InterPro" id="IPR036518">
    <property type="entry name" value="CobE/GbiG_C_sf"/>
</dbReference>